<evidence type="ECO:0000256" key="8">
    <source>
        <dbReference type="ARBA" id="ARBA00023136"/>
    </source>
</evidence>
<dbReference type="Proteomes" id="UP000521227">
    <property type="component" value="Unassembled WGS sequence"/>
</dbReference>
<evidence type="ECO:0000256" key="10">
    <source>
        <dbReference type="RuleBase" id="RU364005"/>
    </source>
</evidence>
<organism evidence="11 12">
    <name type="scientific">Afipia massiliensis</name>
    <dbReference type="NCBI Taxonomy" id="211460"/>
    <lineage>
        <taxon>Bacteria</taxon>
        <taxon>Pseudomonadati</taxon>
        <taxon>Pseudomonadota</taxon>
        <taxon>Alphaproteobacteria</taxon>
        <taxon>Hyphomicrobiales</taxon>
        <taxon>Nitrobacteraceae</taxon>
        <taxon>Afipia</taxon>
    </lineage>
</organism>
<comment type="similarity">
    <text evidence="1 10">Belongs to the alphaproteobacteria porin family.</text>
</comment>
<keyword evidence="5 10" id="KW-0732">Signal</keyword>
<evidence type="ECO:0000256" key="5">
    <source>
        <dbReference type="ARBA" id="ARBA00022729"/>
    </source>
</evidence>
<keyword evidence="7 10" id="KW-0626">Porin</keyword>
<accession>A0A840MXT0</accession>
<dbReference type="GO" id="GO:0009279">
    <property type="term" value="C:cell outer membrane"/>
    <property type="evidence" value="ECO:0007669"/>
    <property type="project" value="UniProtKB-SubCell"/>
</dbReference>
<dbReference type="Pfam" id="PF02530">
    <property type="entry name" value="Porin_2"/>
    <property type="match status" value="1"/>
</dbReference>
<evidence type="ECO:0000256" key="7">
    <source>
        <dbReference type="ARBA" id="ARBA00023114"/>
    </source>
</evidence>
<comment type="subcellular location">
    <subcellularLocation>
        <location evidence="10">Cell outer membrane</location>
        <topology evidence="10">Multi-pass membrane protein</topology>
    </subcellularLocation>
</comment>
<evidence type="ECO:0000256" key="4">
    <source>
        <dbReference type="ARBA" id="ARBA00022692"/>
    </source>
</evidence>
<comment type="function">
    <text evidence="10">Forms passive diffusion pores that allow small molecular weight hydrophilic materials across the outer membrane.</text>
</comment>
<reference evidence="11 12" key="1">
    <citation type="submission" date="2020-08" db="EMBL/GenBank/DDBJ databases">
        <title>Genomic Encyclopedia of Type Strains, Phase IV (KMG-IV): sequencing the most valuable type-strain genomes for metagenomic binning, comparative biology and taxonomic classification.</title>
        <authorList>
            <person name="Goeker M."/>
        </authorList>
    </citation>
    <scope>NUCLEOTIDE SEQUENCE [LARGE SCALE GENOMIC DNA]</scope>
    <source>
        <strain evidence="11 12">DSM 17498</strain>
    </source>
</reference>
<dbReference type="GO" id="GO:0006811">
    <property type="term" value="P:monoatomic ion transport"/>
    <property type="evidence" value="ECO:0007669"/>
    <property type="project" value="UniProtKB-KW"/>
</dbReference>
<evidence type="ECO:0000256" key="2">
    <source>
        <dbReference type="ARBA" id="ARBA00022448"/>
    </source>
</evidence>
<evidence type="ECO:0000256" key="9">
    <source>
        <dbReference type="ARBA" id="ARBA00023237"/>
    </source>
</evidence>
<protein>
    <recommendedName>
        <fullName evidence="10">Porin</fullName>
    </recommendedName>
</protein>
<keyword evidence="2 10" id="KW-0813">Transport</keyword>
<keyword evidence="6 10" id="KW-0406">Ion transport</keyword>
<gene>
    <name evidence="11" type="ORF">HNQ36_001496</name>
</gene>
<evidence type="ECO:0000313" key="11">
    <source>
        <dbReference type="EMBL" id="MBB5051542.1"/>
    </source>
</evidence>
<comment type="domain">
    <text evidence="10">Consists of 16-stranded beta-barrel sheets, with large surface-exposed loops, that form a transmembrane pore at the center of each barrel. The pore is partially ocluded by a peptide loop that folds into the pore lumen.</text>
</comment>
<feature type="chain" id="PRO_5033114566" description="Porin" evidence="10">
    <location>
        <begin position="24"/>
        <end position="508"/>
    </location>
</feature>
<dbReference type="RefSeq" id="WP_184083501.1">
    <property type="nucleotide sequence ID" value="NZ_JACHIJ010000002.1"/>
</dbReference>
<proteinExistence type="inferred from homology"/>
<keyword evidence="3 10" id="KW-1134">Transmembrane beta strand</keyword>
<sequence length="508" mass="53441">MSNIKSLILGSAAVIAASAGAQAADLPVKAKAVQYVKICSLYGAGFYYIPGTDTCIKLGGYVQADWNINGNNYGKPAWDEASTNAIAGTYGSGSRNSDYFTTRARVQLNIDTRTATEYGVVRTYWSSNFEHSSGFGPTSGNLTMDYGFIQFAGFTLGKAVSGFQTPWGAYGANNNTSFVLGGYDNATGINQIAYTWQFGNGVSGQIGIEDNRVINRAQLINASLAANTGAGSAIAVTGAYTNSYGGNVSPDITGNLRIDQAAFTAQVSGALHNLHANYYAGPAGAAPVEPNGHPSDEWGGAVSVGIQLKNLPTGPGDKLSLDATYANGAMKYLIGGVTGNNFDKFSGDTNFAGSYQSLAVLSLADGVYTTGGSIEKTSGWGFRGAYVHNWTPNWETSVFGSYTNIDYNSNASAGICAAQLGQSVKVNGYTCNPDFKIWQVGTRTAWTPVKNLTFSGEVLYTELDQSNTGSQVLAAGQGGGNAAFKPGATYDYKDQGIWVGNLRVRRTW</sequence>
<dbReference type="InterPro" id="IPR003684">
    <property type="entry name" value="Porin_alphabac"/>
</dbReference>
<evidence type="ECO:0000313" key="12">
    <source>
        <dbReference type="Proteomes" id="UP000521227"/>
    </source>
</evidence>
<dbReference type="EMBL" id="JACHIJ010000002">
    <property type="protein sequence ID" value="MBB5051542.1"/>
    <property type="molecule type" value="Genomic_DNA"/>
</dbReference>
<dbReference type="AlphaFoldDB" id="A0A840MXT0"/>
<evidence type="ECO:0000256" key="3">
    <source>
        <dbReference type="ARBA" id="ARBA00022452"/>
    </source>
</evidence>
<evidence type="ECO:0000256" key="6">
    <source>
        <dbReference type="ARBA" id="ARBA00023065"/>
    </source>
</evidence>
<evidence type="ECO:0000256" key="1">
    <source>
        <dbReference type="ARBA" id="ARBA00009521"/>
    </source>
</evidence>
<dbReference type="GO" id="GO:0046930">
    <property type="term" value="C:pore complex"/>
    <property type="evidence" value="ECO:0007669"/>
    <property type="project" value="UniProtKB-KW"/>
</dbReference>
<name>A0A840MXT0_9BRAD</name>
<feature type="signal peptide" evidence="10">
    <location>
        <begin position="1"/>
        <end position="23"/>
    </location>
</feature>
<comment type="caution">
    <text evidence="11">The sequence shown here is derived from an EMBL/GenBank/DDBJ whole genome shotgun (WGS) entry which is preliminary data.</text>
</comment>
<keyword evidence="9 10" id="KW-0998">Cell outer membrane</keyword>
<keyword evidence="8 10" id="KW-0472">Membrane</keyword>
<keyword evidence="4 10" id="KW-0812">Transmembrane</keyword>
<dbReference type="GO" id="GO:0015288">
    <property type="term" value="F:porin activity"/>
    <property type="evidence" value="ECO:0007669"/>
    <property type="project" value="UniProtKB-KW"/>
</dbReference>